<keyword evidence="2" id="KW-1185">Reference proteome</keyword>
<comment type="caution">
    <text evidence="1">The sequence shown here is derived from an EMBL/GenBank/DDBJ whole genome shotgun (WGS) entry which is preliminary data.</text>
</comment>
<evidence type="ECO:0000313" key="1">
    <source>
        <dbReference type="EMBL" id="CCC10977.1"/>
    </source>
</evidence>
<dbReference type="AlphaFoldDB" id="F7VZM8"/>
<dbReference type="KEGG" id="smp:10804160"/>
<dbReference type="InParanoid" id="F7VZM8"/>
<reference evidence="1 2" key="1">
    <citation type="journal article" date="2010" name="PLoS Genet.">
        <title>De novo assembly of a 40 Mb eukaryotic genome from short sequence reads: Sordaria macrospora, a model organism for fungal morphogenesis.</title>
        <authorList>
            <person name="Nowrousian M."/>
            <person name="Stajich J."/>
            <person name="Chu M."/>
            <person name="Engh I."/>
            <person name="Espagne E."/>
            <person name="Halliday K."/>
            <person name="Kamerewerd J."/>
            <person name="Kempken F."/>
            <person name="Knab B."/>
            <person name="Kuo H.C."/>
            <person name="Osiewacz H.D."/>
            <person name="Poeggeler S."/>
            <person name="Read N."/>
            <person name="Seiler S."/>
            <person name="Smith K."/>
            <person name="Zickler D."/>
            <person name="Kueck U."/>
            <person name="Freitag M."/>
        </authorList>
    </citation>
    <scope>NUCLEOTIDE SEQUENCE [LARGE SCALE GENOMIC DNA]</scope>
    <source>
        <strain evidence="2">ATCC MYA-333 / DSM 997 / K(L3346) / K-hell</strain>
        <tissue evidence="1">Mycelium</tissue>
    </source>
</reference>
<dbReference type="HOGENOM" id="CLU_1653213_0_0_1"/>
<sequence length="160" mass="18261">MTMKGTANPAEVITQDRLDWQQKAKTLIWPQSIIRHRTDPAQLLPDQESNQVEAIECALYYCVKQITTANVTSGRYFEESIEDTPFVRDSESWIFDLDGDTLQGLSNLTAAQNDSIAFHPRLSRFPRTDLSLRLNLDNHHNVYISQVAVDGISAFMQRTF</sequence>
<protein>
    <submittedName>
        <fullName evidence="1">WGS project CABT00000000 data, contig 2.15</fullName>
    </submittedName>
</protein>
<proteinExistence type="predicted"/>
<dbReference type="OrthoDB" id="5376804at2759"/>
<dbReference type="VEuPathDB" id="FungiDB:SMAC_04206"/>
<dbReference type="Proteomes" id="UP000001881">
    <property type="component" value="Unassembled WGS sequence"/>
</dbReference>
<evidence type="ECO:0000313" key="2">
    <source>
        <dbReference type="Proteomes" id="UP000001881"/>
    </source>
</evidence>
<organism evidence="1 2">
    <name type="scientific">Sordaria macrospora (strain ATCC MYA-333 / DSM 997 / K(L3346) / K-hell)</name>
    <dbReference type="NCBI Taxonomy" id="771870"/>
    <lineage>
        <taxon>Eukaryota</taxon>
        <taxon>Fungi</taxon>
        <taxon>Dikarya</taxon>
        <taxon>Ascomycota</taxon>
        <taxon>Pezizomycotina</taxon>
        <taxon>Sordariomycetes</taxon>
        <taxon>Sordariomycetidae</taxon>
        <taxon>Sordariales</taxon>
        <taxon>Sordariaceae</taxon>
        <taxon>Sordaria</taxon>
    </lineage>
</organism>
<dbReference type="EMBL" id="CABT02000015">
    <property type="protein sequence ID" value="CCC10977.1"/>
    <property type="molecule type" value="Genomic_DNA"/>
</dbReference>
<gene>
    <name evidence="1" type="ORF">SMAC_04206</name>
</gene>
<name>F7VZM8_SORMK</name>
<dbReference type="GeneID" id="10804160"/>
<accession>F7VZM8</accession>